<dbReference type="SUPFAM" id="SSF141986">
    <property type="entry name" value="LD-carboxypeptidase A C-terminal domain-like"/>
    <property type="match status" value="1"/>
</dbReference>
<evidence type="ECO:0000256" key="2">
    <source>
        <dbReference type="ARBA" id="ARBA00022801"/>
    </source>
</evidence>
<proteinExistence type="inferred from homology"/>
<feature type="active site" description="Nucleophile" evidence="3">
    <location>
        <position position="111"/>
    </location>
</feature>
<dbReference type="InterPro" id="IPR040921">
    <property type="entry name" value="Peptidase_S66C"/>
</dbReference>
<feature type="active site" description="Charge relay system" evidence="3">
    <location>
        <position position="310"/>
    </location>
</feature>
<evidence type="ECO:0000259" key="4">
    <source>
        <dbReference type="Pfam" id="PF02016"/>
    </source>
</evidence>
<dbReference type="InterPro" id="IPR003507">
    <property type="entry name" value="S66_fam"/>
</dbReference>
<accession>A0A942TFC6</accession>
<dbReference type="EMBL" id="JAGYPG010000003">
    <property type="protein sequence ID" value="MBS4196615.1"/>
    <property type="molecule type" value="Genomic_DNA"/>
</dbReference>
<dbReference type="PANTHER" id="PTHR30237">
    <property type="entry name" value="MURAMOYLTETRAPEPTIDE CARBOXYPEPTIDASE"/>
    <property type="match status" value="1"/>
</dbReference>
<evidence type="ECO:0000256" key="1">
    <source>
        <dbReference type="ARBA" id="ARBA00010233"/>
    </source>
</evidence>
<gene>
    <name evidence="6" type="ORF">KHA97_16300</name>
</gene>
<sequence>MIRYPKPLKAGGTIGITAPSSGVPKELHSILTGGIEQFKKRGFQVEVGKTPWTNEKAASAEAIIRAAELNSMLQNSNIDTIIPPWGGEILMEILPILQWDRIQPKWILGYSDTSTLLFSITVMTGIATAHGTNLIDLRSNEWDDTTKKFMDVLMGSEGSTIFQTSSEKYQSKWNHDKEPNPYVFELDTPTSWKTLDGKPLQIDGRLLGGCIDTLQNLVGTPYADIKAFREKYVPDDKILWYFENCEMSATDFYRSVLQLHYTGWFEQSSGIIFGRTPAGKKVEGFTTWDAMERLSQMTGLPIAYDADIGHVPPQITLVNGAKAEVKVENGHASVKMELK</sequence>
<dbReference type="InterPro" id="IPR027461">
    <property type="entry name" value="Carboxypeptidase_A_C_sf"/>
</dbReference>
<dbReference type="Gene3D" id="3.40.50.10740">
    <property type="entry name" value="Class I glutamine amidotransferase-like"/>
    <property type="match status" value="1"/>
</dbReference>
<feature type="domain" description="LD-carboxypeptidase C-terminal" evidence="5">
    <location>
        <begin position="204"/>
        <end position="325"/>
    </location>
</feature>
<dbReference type="SUPFAM" id="SSF52317">
    <property type="entry name" value="Class I glutamine amidotransferase-like"/>
    <property type="match status" value="1"/>
</dbReference>
<evidence type="ECO:0000313" key="6">
    <source>
        <dbReference type="EMBL" id="MBS4196615.1"/>
    </source>
</evidence>
<dbReference type="CDD" id="cd07062">
    <property type="entry name" value="Peptidase_S66_mccF_like"/>
    <property type="match status" value="1"/>
</dbReference>
<keyword evidence="7" id="KW-1185">Reference proteome</keyword>
<protein>
    <submittedName>
        <fullName evidence="6">LD-carboxypeptidase</fullName>
    </submittedName>
</protein>
<feature type="domain" description="LD-carboxypeptidase N-terminal" evidence="4">
    <location>
        <begin position="14"/>
        <end position="131"/>
    </location>
</feature>
<dbReference type="GO" id="GO:0016787">
    <property type="term" value="F:hydrolase activity"/>
    <property type="evidence" value="ECO:0007669"/>
    <property type="project" value="UniProtKB-KW"/>
</dbReference>
<organism evidence="6 7">
    <name type="scientific">Lederbergia citri</name>
    <dbReference type="NCBI Taxonomy" id="2833580"/>
    <lineage>
        <taxon>Bacteria</taxon>
        <taxon>Bacillati</taxon>
        <taxon>Bacillota</taxon>
        <taxon>Bacilli</taxon>
        <taxon>Bacillales</taxon>
        <taxon>Bacillaceae</taxon>
        <taxon>Lederbergia</taxon>
    </lineage>
</organism>
<evidence type="ECO:0000313" key="7">
    <source>
        <dbReference type="Proteomes" id="UP000681414"/>
    </source>
</evidence>
<dbReference type="AlphaFoldDB" id="A0A942TFC6"/>
<dbReference type="Pfam" id="PF17676">
    <property type="entry name" value="Peptidase_S66C"/>
    <property type="match status" value="1"/>
</dbReference>
<dbReference type="Pfam" id="PF02016">
    <property type="entry name" value="Peptidase_S66"/>
    <property type="match status" value="1"/>
</dbReference>
<dbReference type="InterPro" id="IPR029062">
    <property type="entry name" value="Class_I_gatase-like"/>
</dbReference>
<dbReference type="PIRSF" id="PIRSF028757">
    <property type="entry name" value="LD-carboxypeptidase"/>
    <property type="match status" value="1"/>
</dbReference>
<comment type="caution">
    <text evidence="6">The sequence shown here is derived from an EMBL/GenBank/DDBJ whole genome shotgun (WGS) entry which is preliminary data.</text>
</comment>
<feature type="active site" description="Charge relay system" evidence="3">
    <location>
        <position position="243"/>
    </location>
</feature>
<dbReference type="RefSeq" id="WP_213125851.1">
    <property type="nucleotide sequence ID" value="NZ_JAGYPG010000003.1"/>
</dbReference>
<dbReference type="PANTHER" id="PTHR30237:SF5">
    <property type="entry name" value="CARBOXYPEPTIDASE VC_A0337-RELATED"/>
    <property type="match status" value="1"/>
</dbReference>
<reference evidence="6 7" key="1">
    <citation type="submission" date="2021-05" db="EMBL/GenBank/DDBJ databases">
        <title>Novel Bacillus species.</title>
        <authorList>
            <person name="Liu G."/>
        </authorList>
    </citation>
    <scope>NUCLEOTIDE SEQUENCE [LARGE SCALE GENOMIC DNA]</scope>
    <source>
        <strain evidence="7">FJAT-49780</strain>
    </source>
</reference>
<evidence type="ECO:0000256" key="3">
    <source>
        <dbReference type="PIRSR" id="PIRSR028757-1"/>
    </source>
</evidence>
<keyword evidence="2" id="KW-0378">Hydrolase</keyword>
<evidence type="ECO:0000259" key="5">
    <source>
        <dbReference type="Pfam" id="PF17676"/>
    </source>
</evidence>
<dbReference type="Proteomes" id="UP000681414">
    <property type="component" value="Unassembled WGS sequence"/>
</dbReference>
<dbReference type="Gene3D" id="3.50.30.60">
    <property type="entry name" value="LD-carboxypeptidase A C-terminal domain-like"/>
    <property type="match status" value="1"/>
</dbReference>
<dbReference type="InterPro" id="IPR040449">
    <property type="entry name" value="Peptidase_S66_N"/>
</dbReference>
<comment type="similarity">
    <text evidence="1">Belongs to the peptidase S66 family.</text>
</comment>
<name>A0A942TFC6_9BACI</name>
<dbReference type="InterPro" id="IPR027478">
    <property type="entry name" value="LdcA_N"/>
</dbReference>